<keyword evidence="3" id="KW-1185">Reference proteome</keyword>
<feature type="transmembrane region" description="Helical" evidence="1">
    <location>
        <begin position="243"/>
        <end position="264"/>
    </location>
</feature>
<proteinExistence type="predicted"/>
<protein>
    <submittedName>
        <fullName evidence="2">ABC-2 type transport system permease protein</fullName>
    </submittedName>
</protein>
<keyword evidence="1" id="KW-1133">Transmembrane helix</keyword>
<accession>A0A7W5XNG6</accession>
<name>A0A7W5XNG6_9MICC</name>
<gene>
    <name evidence="2" type="ORF">FHX47_000230</name>
</gene>
<dbReference type="EMBL" id="JACIBT010000001">
    <property type="protein sequence ID" value="MBB3666637.1"/>
    <property type="molecule type" value="Genomic_DNA"/>
</dbReference>
<feature type="transmembrane region" description="Helical" evidence="1">
    <location>
        <begin position="148"/>
        <end position="176"/>
    </location>
</feature>
<reference evidence="2 3" key="1">
    <citation type="submission" date="2020-08" db="EMBL/GenBank/DDBJ databases">
        <title>Sequencing the genomes of 1000 actinobacteria strains.</title>
        <authorList>
            <person name="Klenk H.-P."/>
        </authorList>
    </citation>
    <scope>NUCLEOTIDE SEQUENCE [LARGE SCALE GENOMIC DNA]</scope>
    <source>
        <strain evidence="2 3">DSM 28238</strain>
    </source>
</reference>
<feature type="transmembrane region" description="Helical" evidence="1">
    <location>
        <begin position="36"/>
        <end position="53"/>
    </location>
</feature>
<feature type="transmembrane region" description="Helical" evidence="1">
    <location>
        <begin position="117"/>
        <end position="142"/>
    </location>
</feature>
<feature type="transmembrane region" description="Helical" evidence="1">
    <location>
        <begin position="188"/>
        <end position="207"/>
    </location>
</feature>
<evidence type="ECO:0000313" key="3">
    <source>
        <dbReference type="Proteomes" id="UP000547528"/>
    </source>
</evidence>
<evidence type="ECO:0000313" key="2">
    <source>
        <dbReference type="EMBL" id="MBB3666637.1"/>
    </source>
</evidence>
<keyword evidence="1" id="KW-0812">Transmembrane</keyword>
<organism evidence="2 3">
    <name type="scientific">Garicola koreensis</name>
    <dbReference type="NCBI Taxonomy" id="1262554"/>
    <lineage>
        <taxon>Bacteria</taxon>
        <taxon>Bacillati</taxon>
        <taxon>Actinomycetota</taxon>
        <taxon>Actinomycetes</taxon>
        <taxon>Micrococcales</taxon>
        <taxon>Micrococcaceae</taxon>
        <taxon>Garicola</taxon>
    </lineage>
</organism>
<feature type="transmembrane region" description="Helical" evidence="1">
    <location>
        <begin position="73"/>
        <end position="96"/>
    </location>
</feature>
<dbReference type="RefSeq" id="WP_246327889.1">
    <property type="nucleotide sequence ID" value="NZ_BAABKR010000005.1"/>
</dbReference>
<evidence type="ECO:0000256" key="1">
    <source>
        <dbReference type="SAM" id="Phobius"/>
    </source>
</evidence>
<dbReference type="Proteomes" id="UP000547528">
    <property type="component" value="Unassembled WGS sequence"/>
</dbReference>
<sequence length="272" mass="28553">MSATAPRTAASATVQASSMSIATYIVMDFWRNFRNFGNTFFVIVLPTLLYLFFGVYNDWSDIPVGDSGNVSAWIMIGMAVYGAITATTALAGSAAVELQQGWGRALSLTAMPHGAFVLAKSIIALATATLPVIVLNVVAYFTAADMPLGTWIATAGLTLVAALPFAFYGLAVGLLFRSDAAIGAASGVLVVFAFLGNVFMPLGGVLLDIGKFTPMYGSAALARYPLTEGEIVGMEGPIGTDPLWMILANVAAWTAVFVVGCLALQGRRTTRR</sequence>
<dbReference type="AlphaFoldDB" id="A0A7W5XNG6"/>
<keyword evidence="1" id="KW-0472">Membrane</keyword>
<comment type="caution">
    <text evidence="2">The sequence shown here is derived from an EMBL/GenBank/DDBJ whole genome shotgun (WGS) entry which is preliminary data.</text>
</comment>